<dbReference type="AlphaFoldDB" id="A0A5N6PI56"/>
<evidence type="ECO:0000313" key="2">
    <source>
        <dbReference type="Proteomes" id="UP000326396"/>
    </source>
</evidence>
<comment type="caution">
    <text evidence="1">The sequence shown here is derived from an EMBL/GenBank/DDBJ whole genome shotgun (WGS) entry which is preliminary data.</text>
</comment>
<gene>
    <name evidence="1" type="ORF">E3N88_09125</name>
</gene>
<name>A0A5N6PI56_9ASTR</name>
<organism evidence="1 2">
    <name type="scientific">Mikania micrantha</name>
    <name type="common">bitter vine</name>
    <dbReference type="NCBI Taxonomy" id="192012"/>
    <lineage>
        <taxon>Eukaryota</taxon>
        <taxon>Viridiplantae</taxon>
        <taxon>Streptophyta</taxon>
        <taxon>Embryophyta</taxon>
        <taxon>Tracheophyta</taxon>
        <taxon>Spermatophyta</taxon>
        <taxon>Magnoliopsida</taxon>
        <taxon>eudicotyledons</taxon>
        <taxon>Gunneridae</taxon>
        <taxon>Pentapetalae</taxon>
        <taxon>asterids</taxon>
        <taxon>campanulids</taxon>
        <taxon>Asterales</taxon>
        <taxon>Asteraceae</taxon>
        <taxon>Asteroideae</taxon>
        <taxon>Heliantheae alliance</taxon>
        <taxon>Eupatorieae</taxon>
        <taxon>Mikania</taxon>
    </lineage>
</organism>
<accession>A0A5N6PI56</accession>
<dbReference type="EMBL" id="SZYD01000004">
    <property type="protein sequence ID" value="KAD6454419.1"/>
    <property type="molecule type" value="Genomic_DNA"/>
</dbReference>
<sequence>MFICLKTKIVIEKYAKNGPKHENGPNWAGSKVQAVPLTRCSTPGDAREAGKRLGCRLVRAVRQTLVPLARRFLKNLELEGRDWRHQPPSTPLVATVKAIPGLLESIKSCSSNNKASEEL</sequence>
<evidence type="ECO:0000313" key="1">
    <source>
        <dbReference type="EMBL" id="KAD6454419.1"/>
    </source>
</evidence>
<reference evidence="1 2" key="1">
    <citation type="submission" date="2019-05" db="EMBL/GenBank/DDBJ databases">
        <title>Mikania micrantha, genome provides insights into the molecular mechanism of rapid growth.</title>
        <authorList>
            <person name="Liu B."/>
        </authorList>
    </citation>
    <scope>NUCLEOTIDE SEQUENCE [LARGE SCALE GENOMIC DNA]</scope>
    <source>
        <strain evidence="1">NLD-2019</strain>
        <tissue evidence="1">Leaf</tissue>
    </source>
</reference>
<dbReference type="Proteomes" id="UP000326396">
    <property type="component" value="Linkage Group LG12"/>
</dbReference>
<keyword evidence="2" id="KW-1185">Reference proteome</keyword>
<protein>
    <submittedName>
        <fullName evidence="1">Uncharacterized protein</fullName>
    </submittedName>
</protein>
<proteinExistence type="predicted"/>